<dbReference type="PANTHER" id="PTHR21461:SF83">
    <property type="entry name" value="GLYCOSYLTRANSFERASE FAMILY 92 PROTEIN"/>
    <property type="match status" value="1"/>
</dbReference>
<dbReference type="GO" id="GO:0016757">
    <property type="term" value="F:glycosyltransferase activity"/>
    <property type="evidence" value="ECO:0007669"/>
    <property type="project" value="UniProtKB-UniRule"/>
</dbReference>
<dbReference type="PANTHER" id="PTHR21461">
    <property type="entry name" value="GLYCOSYLTRANSFERASE FAMILY 92 PROTEIN"/>
    <property type="match status" value="1"/>
</dbReference>
<evidence type="ECO:0000256" key="4">
    <source>
        <dbReference type="ARBA" id="ARBA00022679"/>
    </source>
</evidence>
<evidence type="ECO:0000256" key="3">
    <source>
        <dbReference type="ARBA" id="ARBA00022676"/>
    </source>
</evidence>
<protein>
    <recommendedName>
        <fullName evidence="8">Glycosyltransferase family 92 protein</fullName>
        <ecNumber evidence="8">2.4.1.-</ecNumber>
    </recommendedName>
</protein>
<dbReference type="InterPro" id="IPR008166">
    <property type="entry name" value="Glyco_transf_92"/>
</dbReference>
<evidence type="ECO:0000256" key="2">
    <source>
        <dbReference type="ARBA" id="ARBA00007647"/>
    </source>
</evidence>
<keyword evidence="3 8" id="KW-0328">Glycosyltransferase</keyword>
<dbReference type="AlphaFoldDB" id="A0AAW0X589"/>
<evidence type="ECO:0000256" key="1">
    <source>
        <dbReference type="ARBA" id="ARBA00004167"/>
    </source>
</evidence>
<keyword evidence="5" id="KW-0812">Transmembrane</keyword>
<reference evidence="9 10" key="1">
    <citation type="journal article" date="2024" name="BMC Genomics">
        <title>Genome assembly of redclaw crayfish (Cherax quadricarinatus) provides insights into its immune adaptation and hypoxia tolerance.</title>
        <authorList>
            <person name="Liu Z."/>
            <person name="Zheng J."/>
            <person name="Li H."/>
            <person name="Fang K."/>
            <person name="Wang S."/>
            <person name="He J."/>
            <person name="Zhou D."/>
            <person name="Weng S."/>
            <person name="Chi M."/>
            <person name="Gu Z."/>
            <person name="He J."/>
            <person name="Li F."/>
            <person name="Wang M."/>
        </authorList>
    </citation>
    <scope>NUCLEOTIDE SEQUENCE [LARGE SCALE GENOMIC DNA]</scope>
    <source>
        <strain evidence="9">ZL_2023a</strain>
    </source>
</reference>
<sequence>MRRCLLLQFRRQMSIRFFLLALGLCLCSIFVSLDVWNPWNTAMVGPRPQSSLHSLSPLSELYGPKSRTSELSLKVIVDQTVKDERKFLASLPNLPLIYRKANNPLLGSSNNTCASYPSVLDIHYNNIYWQVLQLSNNTLYLYSAFYDNRTSSKSKPSIRILGMANSLQPTTETNCQIWYDGQSFPVISKVRVHKRIWRDEWEIEEEILYPYMIECIIPDKHSRLEPQSVSLVEQPCDKPTNNLRIINNQPADGRKKSFAVCVKGLEFYNLDNSVRLVEWLELLFLLGADEVFFYDMGIHPNVSKVLNYYESLGRVDIRKISLPGEQPNVFGLLHLYLKNKVNHKRLHELIPYNDCLNRNMYRYKFVLLMDIDEVIVAKSAVDWTSLLEEVSPGAVNQYNNKWTSFCASNVYFLDTMQPTHSQNHSIPPYLHILQHIYRSANYTKPGWYVKCFHDTERVLTLHNHYAISCLDKCEVKNLPTELAQLQHYRQDCVRQMPKKHCIYFKNHTVVDTRVWRYKDSLMNNALRTLRHLGFLEEVIP</sequence>
<proteinExistence type="inferred from homology"/>
<organism evidence="9 10">
    <name type="scientific">Cherax quadricarinatus</name>
    <name type="common">Australian red claw crayfish</name>
    <dbReference type="NCBI Taxonomy" id="27406"/>
    <lineage>
        <taxon>Eukaryota</taxon>
        <taxon>Metazoa</taxon>
        <taxon>Ecdysozoa</taxon>
        <taxon>Arthropoda</taxon>
        <taxon>Crustacea</taxon>
        <taxon>Multicrustacea</taxon>
        <taxon>Malacostraca</taxon>
        <taxon>Eumalacostraca</taxon>
        <taxon>Eucarida</taxon>
        <taxon>Decapoda</taxon>
        <taxon>Pleocyemata</taxon>
        <taxon>Astacidea</taxon>
        <taxon>Parastacoidea</taxon>
        <taxon>Parastacidae</taxon>
        <taxon>Cherax</taxon>
    </lineage>
</organism>
<keyword evidence="4 8" id="KW-0808">Transferase</keyword>
<comment type="subcellular location">
    <subcellularLocation>
        <location evidence="1">Membrane</location>
        <topology evidence="1">Single-pass membrane protein</topology>
    </subcellularLocation>
</comment>
<dbReference type="EMBL" id="JARKIK010000049">
    <property type="protein sequence ID" value="KAK8734854.1"/>
    <property type="molecule type" value="Genomic_DNA"/>
</dbReference>
<dbReference type="Pfam" id="PF01697">
    <property type="entry name" value="Glyco_transf_92"/>
    <property type="match status" value="1"/>
</dbReference>
<name>A0AAW0X589_CHEQU</name>
<keyword evidence="6" id="KW-1133">Transmembrane helix</keyword>
<keyword evidence="7" id="KW-0472">Membrane</keyword>
<feature type="non-terminal residue" evidence="9">
    <location>
        <position position="540"/>
    </location>
</feature>
<accession>A0AAW0X589</accession>
<evidence type="ECO:0000256" key="8">
    <source>
        <dbReference type="RuleBase" id="RU366017"/>
    </source>
</evidence>
<gene>
    <name evidence="9" type="ORF">OTU49_005690</name>
</gene>
<dbReference type="GO" id="GO:0005737">
    <property type="term" value="C:cytoplasm"/>
    <property type="evidence" value="ECO:0007669"/>
    <property type="project" value="TreeGrafter"/>
</dbReference>
<dbReference type="EC" id="2.4.1.-" evidence="8"/>
<comment type="similarity">
    <text evidence="2 8">Belongs to the glycosyltransferase 92 family.</text>
</comment>
<dbReference type="GO" id="GO:0016020">
    <property type="term" value="C:membrane"/>
    <property type="evidence" value="ECO:0007669"/>
    <property type="project" value="UniProtKB-SubCell"/>
</dbReference>
<evidence type="ECO:0000256" key="7">
    <source>
        <dbReference type="ARBA" id="ARBA00023136"/>
    </source>
</evidence>
<dbReference type="Proteomes" id="UP001445076">
    <property type="component" value="Unassembled WGS sequence"/>
</dbReference>
<evidence type="ECO:0000313" key="9">
    <source>
        <dbReference type="EMBL" id="KAK8734854.1"/>
    </source>
</evidence>
<keyword evidence="10" id="KW-1185">Reference proteome</keyword>
<comment type="caution">
    <text evidence="9">The sequence shown here is derived from an EMBL/GenBank/DDBJ whole genome shotgun (WGS) entry which is preliminary data.</text>
</comment>
<evidence type="ECO:0000256" key="5">
    <source>
        <dbReference type="ARBA" id="ARBA00022692"/>
    </source>
</evidence>
<evidence type="ECO:0000313" key="10">
    <source>
        <dbReference type="Proteomes" id="UP001445076"/>
    </source>
</evidence>
<evidence type="ECO:0000256" key="6">
    <source>
        <dbReference type="ARBA" id="ARBA00022989"/>
    </source>
</evidence>